<keyword evidence="4" id="KW-0235">DNA replication</keyword>
<evidence type="ECO:0000256" key="16">
    <source>
        <dbReference type="ARBA" id="ARBA00042798"/>
    </source>
</evidence>
<dbReference type="PROSITE" id="PS51462">
    <property type="entry name" value="NUDIX"/>
    <property type="match status" value="1"/>
</dbReference>
<dbReference type="CDD" id="cd02883">
    <property type="entry name" value="NUDIX_Hydrolase"/>
    <property type="match status" value="1"/>
</dbReference>
<dbReference type="InterPro" id="IPR015797">
    <property type="entry name" value="NUDIX_hydrolase-like_dom_sf"/>
</dbReference>
<keyword evidence="9" id="KW-0234">DNA repair</keyword>
<proteinExistence type="inferred from homology"/>
<dbReference type="RefSeq" id="WP_113330382.1">
    <property type="nucleotide sequence ID" value="NZ_BLAI01000006.1"/>
</dbReference>
<evidence type="ECO:0000256" key="13">
    <source>
        <dbReference type="ARBA" id="ARBA00040794"/>
    </source>
</evidence>
<reference evidence="18 19" key="1">
    <citation type="journal article" date="2020" name="Genome Biol. Evol.">
        <title>Rhizobium dioscoreae sp. nov., a plant growth-promoting bacterium isolated from yam (Dioscorea species).</title>
        <authorList>
            <person name="Ouyabe M."/>
            <person name="Tanaka N."/>
            <person name="Shiwa Y."/>
            <person name="Fujita N."/>
            <person name="Kikuno H."/>
            <person name="Babil P."/>
            <person name="Shiwachi H."/>
        </authorList>
    </citation>
    <scope>NUCLEOTIDE SEQUENCE [LARGE SCALE GENOMIC DNA]</scope>
    <source>
        <strain evidence="18 19">S-93</strain>
    </source>
</reference>
<dbReference type="Pfam" id="PF00293">
    <property type="entry name" value="NUDIX"/>
    <property type="match status" value="1"/>
</dbReference>
<dbReference type="Proteomes" id="UP000390335">
    <property type="component" value="Unassembled WGS sequence"/>
</dbReference>
<keyword evidence="7" id="KW-0378">Hydrolase</keyword>
<evidence type="ECO:0000256" key="15">
    <source>
        <dbReference type="ARBA" id="ARBA00041979"/>
    </source>
</evidence>
<comment type="similarity">
    <text evidence="2">Belongs to the Nudix hydrolase family.</text>
</comment>
<protein>
    <recommendedName>
        <fullName evidence="13">8-oxo-dGTP diphosphatase</fullName>
        <ecNumber evidence="12">3.6.1.55</ecNumber>
    </recommendedName>
    <alternativeName>
        <fullName evidence="16">7,8-dihydro-8-oxoguanine-triphosphatase</fullName>
    </alternativeName>
    <alternativeName>
        <fullName evidence="15">Mutator protein MutT</fullName>
    </alternativeName>
    <alternativeName>
        <fullName evidence="14">dGTP pyrophosphohydrolase</fullName>
    </alternativeName>
</protein>
<name>A0ABQ0YWJ7_9HYPH</name>
<evidence type="ECO:0000256" key="12">
    <source>
        <dbReference type="ARBA" id="ARBA00038905"/>
    </source>
</evidence>
<comment type="catalytic activity">
    <reaction evidence="11">
        <text>8-oxo-GTP + H2O = 8-oxo-GMP + diphosphate + H(+)</text>
        <dbReference type="Rhea" id="RHEA:67616"/>
        <dbReference type="ChEBI" id="CHEBI:15377"/>
        <dbReference type="ChEBI" id="CHEBI:15378"/>
        <dbReference type="ChEBI" id="CHEBI:33019"/>
        <dbReference type="ChEBI" id="CHEBI:143553"/>
        <dbReference type="ChEBI" id="CHEBI:145694"/>
    </reaction>
</comment>
<keyword evidence="5" id="KW-0479">Metal-binding</keyword>
<dbReference type="InterPro" id="IPR047127">
    <property type="entry name" value="MutT-like"/>
</dbReference>
<dbReference type="SUPFAM" id="SSF55811">
    <property type="entry name" value="Nudix"/>
    <property type="match status" value="1"/>
</dbReference>
<dbReference type="EC" id="3.6.1.55" evidence="12"/>
<organism evidence="18 19">
    <name type="scientific">Rhizobium dioscoreae</name>
    <dbReference type="NCBI Taxonomy" id="2653122"/>
    <lineage>
        <taxon>Bacteria</taxon>
        <taxon>Pseudomonadati</taxon>
        <taxon>Pseudomonadota</taxon>
        <taxon>Alphaproteobacteria</taxon>
        <taxon>Hyphomicrobiales</taxon>
        <taxon>Rhizobiaceae</taxon>
        <taxon>Rhizobium/Agrobacterium group</taxon>
        <taxon>Rhizobium</taxon>
    </lineage>
</organism>
<evidence type="ECO:0000256" key="3">
    <source>
        <dbReference type="ARBA" id="ARBA00022457"/>
    </source>
</evidence>
<keyword evidence="6" id="KW-0227">DNA damage</keyword>
<keyword evidence="19" id="KW-1185">Reference proteome</keyword>
<evidence type="ECO:0000313" key="19">
    <source>
        <dbReference type="Proteomes" id="UP000390335"/>
    </source>
</evidence>
<evidence type="ECO:0000256" key="11">
    <source>
        <dbReference type="ARBA" id="ARBA00036904"/>
    </source>
</evidence>
<evidence type="ECO:0000256" key="4">
    <source>
        <dbReference type="ARBA" id="ARBA00022705"/>
    </source>
</evidence>
<evidence type="ECO:0000256" key="8">
    <source>
        <dbReference type="ARBA" id="ARBA00022842"/>
    </source>
</evidence>
<evidence type="ECO:0000256" key="2">
    <source>
        <dbReference type="ARBA" id="ARBA00005582"/>
    </source>
</evidence>
<dbReference type="PROSITE" id="PS00893">
    <property type="entry name" value="NUDIX_BOX"/>
    <property type="match status" value="1"/>
</dbReference>
<evidence type="ECO:0000256" key="1">
    <source>
        <dbReference type="ARBA" id="ARBA00001946"/>
    </source>
</evidence>
<evidence type="ECO:0000259" key="17">
    <source>
        <dbReference type="PROSITE" id="PS51462"/>
    </source>
</evidence>
<comment type="cofactor">
    <cofactor evidence="1">
        <name>Mg(2+)</name>
        <dbReference type="ChEBI" id="CHEBI:18420"/>
    </cofactor>
</comment>
<dbReference type="PANTHER" id="PTHR47707">
    <property type="entry name" value="8-OXO-DGTP DIPHOSPHATASE"/>
    <property type="match status" value="1"/>
</dbReference>
<keyword evidence="8" id="KW-0460">Magnesium</keyword>
<dbReference type="EMBL" id="BLAJ01000001">
    <property type="protein sequence ID" value="GES47639.1"/>
    <property type="molecule type" value="Genomic_DNA"/>
</dbReference>
<dbReference type="InterPro" id="IPR020084">
    <property type="entry name" value="NUDIX_hydrolase_CS"/>
</dbReference>
<feature type="domain" description="Nudix hydrolase" evidence="17">
    <location>
        <begin position="1"/>
        <end position="127"/>
    </location>
</feature>
<accession>A0ABQ0YWJ7</accession>
<comment type="catalytic activity">
    <reaction evidence="10">
        <text>8-oxo-dGTP + H2O = 8-oxo-dGMP + diphosphate + H(+)</text>
        <dbReference type="Rhea" id="RHEA:31575"/>
        <dbReference type="ChEBI" id="CHEBI:15377"/>
        <dbReference type="ChEBI" id="CHEBI:15378"/>
        <dbReference type="ChEBI" id="CHEBI:33019"/>
        <dbReference type="ChEBI" id="CHEBI:63224"/>
        <dbReference type="ChEBI" id="CHEBI:77896"/>
        <dbReference type="EC" id="3.6.1.55"/>
    </reaction>
</comment>
<evidence type="ECO:0000256" key="6">
    <source>
        <dbReference type="ARBA" id="ARBA00022763"/>
    </source>
</evidence>
<dbReference type="InterPro" id="IPR000086">
    <property type="entry name" value="NUDIX_hydrolase_dom"/>
</dbReference>
<dbReference type="Gene3D" id="3.90.79.10">
    <property type="entry name" value="Nucleoside Triphosphate Pyrophosphohydrolase"/>
    <property type="match status" value="1"/>
</dbReference>
<sequence>MTTIGLAAFIESGRILMARRAANKQYYPGHWDLVGGHVEADEPIVATLIREAREEVGVTPVAFRYLGFFKDSRYETTYHLYEVTGWSGGLPRLIGHEHTDLAWVALNDTSFVVPLAHPEVMSFLSPA</sequence>
<evidence type="ECO:0000313" key="18">
    <source>
        <dbReference type="EMBL" id="GES47639.1"/>
    </source>
</evidence>
<dbReference type="PANTHER" id="PTHR47707:SF1">
    <property type="entry name" value="NUDIX HYDROLASE FAMILY PROTEIN"/>
    <property type="match status" value="1"/>
</dbReference>
<evidence type="ECO:0000256" key="5">
    <source>
        <dbReference type="ARBA" id="ARBA00022723"/>
    </source>
</evidence>
<keyword evidence="3" id="KW-0515">Mutator protein</keyword>
<evidence type="ECO:0000256" key="14">
    <source>
        <dbReference type="ARBA" id="ARBA00041592"/>
    </source>
</evidence>
<evidence type="ECO:0000256" key="10">
    <source>
        <dbReference type="ARBA" id="ARBA00035861"/>
    </source>
</evidence>
<evidence type="ECO:0000256" key="7">
    <source>
        <dbReference type="ARBA" id="ARBA00022801"/>
    </source>
</evidence>
<gene>
    <name evidence="18" type="ORF">RsS93_02530</name>
</gene>
<comment type="caution">
    <text evidence="18">The sequence shown here is derived from an EMBL/GenBank/DDBJ whole genome shotgun (WGS) entry which is preliminary data.</text>
</comment>
<evidence type="ECO:0000256" key="9">
    <source>
        <dbReference type="ARBA" id="ARBA00023204"/>
    </source>
</evidence>